<dbReference type="AlphaFoldDB" id="A0AAN8MNM5"/>
<protein>
    <submittedName>
        <fullName evidence="1">Uncharacterized protein</fullName>
    </submittedName>
</protein>
<organism evidence="1 2">
    <name type="scientific">Orbilia javanica</name>
    <dbReference type="NCBI Taxonomy" id="47235"/>
    <lineage>
        <taxon>Eukaryota</taxon>
        <taxon>Fungi</taxon>
        <taxon>Dikarya</taxon>
        <taxon>Ascomycota</taxon>
        <taxon>Pezizomycotina</taxon>
        <taxon>Orbiliomycetes</taxon>
        <taxon>Orbiliales</taxon>
        <taxon>Orbiliaceae</taxon>
        <taxon>Orbilia</taxon>
    </lineage>
</organism>
<proteinExistence type="predicted"/>
<dbReference type="EMBL" id="JAVHNR010000009">
    <property type="protein sequence ID" value="KAK6333505.1"/>
    <property type="molecule type" value="Genomic_DNA"/>
</dbReference>
<sequence length="149" mass="16291">MCEKDGTKKEGNAVTIPHKKEPIHGERDAIIWTSEISSLAVTHGWEDHVGMAFDCESGHPINQSMNQNQSAPLHGFYAIREGCPSNRRLKLKFEARAMSSPDPGACFGLSQTANTSSHTISICPRKDTSITNDGHISLTFNSNGQCTTY</sequence>
<name>A0AAN8MNM5_9PEZI</name>
<accession>A0AAN8MNM5</accession>
<dbReference type="Proteomes" id="UP001313282">
    <property type="component" value="Unassembled WGS sequence"/>
</dbReference>
<gene>
    <name evidence="1" type="ORF">TWF718_011313</name>
</gene>
<comment type="caution">
    <text evidence="1">The sequence shown here is derived from an EMBL/GenBank/DDBJ whole genome shotgun (WGS) entry which is preliminary data.</text>
</comment>
<evidence type="ECO:0000313" key="2">
    <source>
        <dbReference type="Proteomes" id="UP001313282"/>
    </source>
</evidence>
<evidence type="ECO:0000313" key="1">
    <source>
        <dbReference type="EMBL" id="KAK6333505.1"/>
    </source>
</evidence>
<keyword evidence="2" id="KW-1185">Reference proteome</keyword>
<reference evidence="1 2" key="1">
    <citation type="submission" date="2019-10" db="EMBL/GenBank/DDBJ databases">
        <authorList>
            <person name="Palmer J.M."/>
        </authorList>
    </citation>
    <scope>NUCLEOTIDE SEQUENCE [LARGE SCALE GENOMIC DNA]</scope>
    <source>
        <strain evidence="1 2">TWF718</strain>
    </source>
</reference>